<sequence length="205" mass="23025">RGMIATLMICIIDQVRLPKEILLHGIYIVDRLLSCHPSINNDRMELMGLTALWLAVKFEYRNAPSAESMVSVLHSGYSATELIESERFACNALEYRLVYPSPASFLREYLIATCWGDDIHTLAWCLIHVSCFENGFVGAKPSLVAAAALMFTRQVFLLDEWTSKHSEVTGYTAEELRSLVGLYKAVIASSNGHRPFEEPFGSPKY</sequence>
<gene>
    <name evidence="7" type="ORF">K470DRAFT_199383</name>
</gene>
<dbReference type="AlphaFoldDB" id="A0A6A7BTG8"/>
<dbReference type="OrthoDB" id="5590282at2759"/>
<dbReference type="Proteomes" id="UP000799421">
    <property type="component" value="Unassembled WGS sequence"/>
</dbReference>
<evidence type="ECO:0000256" key="3">
    <source>
        <dbReference type="ARBA" id="ARBA00023306"/>
    </source>
</evidence>
<dbReference type="PANTHER" id="PTHR10177">
    <property type="entry name" value="CYCLINS"/>
    <property type="match status" value="1"/>
</dbReference>
<dbReference type="SMART" id="SM01332">
    <property type="entry name" value="Cyclin_C"/>
    <property type="match status" value="1"/>
</dbReference>
<comment type="similarity">
    <text evidence="4">Belongs to the cyclin family.</text>
</comment>
<dbReference type="InterPro" id="IPR046965">
    <property type="entry name" value="Cyclin_A/B-like"/>
</dbReference>
<feature type="non-terminal residue" evidence="7">
    <location>
        <position position="205"/>
    </location>
</feature>
<dbReference type="GO" id="GO:0016538">
    <property type="term" value="F:cyclin-dependent protein serine/threonine kinase regulator activity"/>
    <property type="evidence" value="ECO:0007669"/>
    <property type="project" value="InterPro"/>
</dbReference>
<dbReference type="InterPro" id="IPR039361">
    <property type="entry name" value="Cyclin"/>
</dbReference>
<dbReference type="SUPFAM" id="SSF47954">
    <property type="entry name" value="Cyclin-like"/>
    <property type="match status" value="2"/>
</dbReference>
<dbReference type="SMART" id="SM00385">
    <property type="entry name" value="CYCLIN"/>
    <property type="match status" value="2"/>
</dbReference>
<feature type="non-terminal residue" evidence="7">
    <location>
        <position position="1"/>
    </location>
</feature>
<reference evidence="7" key="1">
    <citation type="journal article" date="2020" name="Stud. Mycol.">
        <title>101 Dothideomycetes genomes: a test case for predicting lifestyles and emergence of pathogens.</title>
        <authorList>
            <person name="Haridas S."/>
            <person name="Albert R."/>
            <person name="Binder M."/>
            <person name="Bloem J."/>
            <person name="Labutti K."/>
            <person name="Salamov A."/>
            <person name="Andreopoulos B."/>
            <person name="Baker S."/>
            <person name="Barry K."/>
            <person name="Bills G."/>
            <person name="Bluhm B."/>
            <person name="Cannon C."/>
            <person name="Castanera R."/>
            <person name="Culley D."/>
            <person name="Daum C."/>
            <person name="Ezra D."/>
            <person name="Gonzalez J."/>
            <person name="Henrissat B."/>
            <person name="Kuo A."/>
            <person name="Liang C."/>
            <person name="Lipzen A."/>
            <person name="Lutzoni F."/>
            <person name="Magnuson J."/>
            <person name="Mondo S."/>
            <person name="Nolan M."/>
            <person name="Ohm R."/>
            <person name="Pangilinan J."/>
            <person name="Park H.-J."/>
            <person name="Ramirez L."/>
            <person name="Alfaro M."/>
            <person name="Sun H."/>
            <person name="Tritt A."/>
            <person name="Yoshinaga Y."/>
            <person name="Zwiers L.-H."/>
            <person name="Turgeon B."/>
            <person name="Goodwin S."/>
            <person name="Spatafora J."/>
            <person name="Crous P."/>
            <person name="Grigoriev I."/>
        </authorList>
    </citation>
    <scope>NUCLEOTIDE SEQUENCE</scope>
    <source>
        <strain evidence="7">CBS 480.64</strain>
    </source>
</reference>
<keyword evidence="3" id="KW-0131">Cell cycle</keyword>
<dbReference type="GO" id="GO:0051301">
    <property type="term" value="P:cell division"/>
    <property type="evidence" value="ECO:0007669"/>
    <property type="project" value="UniProtKB-KW"/>
</dbReference>
<evidence type="ECO:0000256" key="2">
    <source>
        <dbReference type="ARBA" id="ARBA00023127"/>
    </source>
</evidence>
<dbReference type="PIRSF" id="PIRSF001771">
    <property type="entry name" value="Cyclin_A_B_D_E"/>
    <property type="match status" value="1"/>
</dbReference>
<keyword evidence="1" id="KW-0132">Cell division</keyword>
<dbReference type="InterPro" id="IPR013763">
    <property type="entry name" value="Cyclin-like_dom"/>
</dbReference>
<dbReference type="GO" id="GO:0044772">
    <property type="term" value="P:mitotic cell cycle phase transition"/>
    <property type="evidence" value="ECO:0007669"/>
    <property type="project" value="InterPro"/>
</dbReference>
<accession>A0A6A7BTG8</accession>
<feature type="domain" description="Cyclin-like" evidence="5">
    <location>
        <begin position="104"/>
        <end position="185"/>
    </location>
</feature>
<dbReference type="Pfam" id="PF02984">
    <property type="entry name" value="Cyclin_C"/>
    <property type="match status" value="1"/>
</dbReference>
<dbReference type="InterPro" id="IPR004367">
    <property type="entry name" value="Cyclin_C-dom"/>
</dbReference>
<organism evidence="7 8">
    <name type="scientific">Piedraia hortae CBS 480.64</name>
    <dbReference type="NCBI Taxonomy" id="1314780"/>
    <lineage>
        <taxon>Eukaryota</taxon>
        <taxon>Fungi</taxon>
        <taxon>Dikarya</taxon>
        <taxon>Ascomycota</taxon>
        <taxon>Pezizomycotina</taxon>
        <taxon>Dothideomycetes</taxon>
        <taxon>Dothideomycetidae</taxon>
        <taxon>Capnodiales</taxon>
        <taxon>Piedraiaceae</taxon>
        <taxon>Piedraia</taxon>
    </lineage>
</organism>
<dbReference type="InterPro" id="IPR036915">
    <property type="entry name" value="Cyclin-like_sf"/>
</dbReference>
<keyword evidence="8" id="KW-1185">Reference proteome</keyword>
<name>A0A6A7BTG8_9PEZI</name>
<evidence type="ECO:0000313" key="8">
    <source>
        <dbReference type="Proteomes" id="UP000799421"/>
    </source>
</evidence>
<evidence type="ECO:0000259" key="5">
    <source>
        <dbReference type="SMART" id="SM00385"/>
    </source>
</evidence>
<evidence type="ECO:0000259" key="6">
    <source>
        <dbReference type="SMART" id="SM01332"/>
    </source>
</evidence>
<dbReference type="Gene3D" id="1.10.472.10">
    <property type="entry name" value="Cyclin-like"/>
    <property type="match status" value="2"/>
</dbReference>
<protein>
    <submittedName>
        <fullName evidence="7">Cyclin-like protein</fullName>
    </submittedName>
</protein>
<evidence type="ECO:0000313" key="7">
    <source>
        <dbReference type="EMBL" id="KAF2858029.1"/>
    </source>
</evidence>
<evidence type="ECO:0000256" key="1">
    <source>
        <dbReference type="ARBA" id="ARBA00022618"/>
    </source>
</evidence>
<proteinExistence type="inferred from homology"/>
<keyword evidence="2 4" id="KW-0195">Cyclin</keyword>
<dbReference type="Pfam" id="PF00134">
    <property type="entry name" value="Cyclin_N"/>
    <property type="match status" value="1"/>
</dbReference>
<feature type="domain" description="Cyclin C-terminal" evidence="6">
    <location>
        <begin position="100"/>
        <end position="203"/>
    </location>
</feature>
<feature type="domain" description="Cyclin-like" evidence="5">
    <location>
        <begin position="6"/>
        <end position="91"/>
    </location>
</feature>
<dbReference type="InterPro" id="IPR006671">
    <property type="entry name" value="Cyclin_N"/>
</dbReference>
<evidence type="ECO:0000256" key="4">
    <source>
        <dbReference type="RuleBase" id="RU000383"/>
    </source>
</evidence>
<dbReference type="EMBL" id="MU006020">
    <property type="protein sequence ID" value="KAF2858029.1"/>
    <property type="molecule type" value="Genomic_DNA"/>
</dbReference>